<sequence length="153" mass="17293">PEVNLDIEDCYVINGQVYMLACKYSQEPGSSVINVLGYHFYRIDDASQASLVCDAAQGVWFDEDHIYCITDSVNGIDIGMHAISDIWNHADYYPSAYHEVNYNAGMMGCDLDVVLENKIYFSSYFGDADTVEITRYCFDATTNKCTEYFSISN</sequence>
<gene>
    <name evidence="1" type="ORF">IAD23_01875</name>
</gene>
<reference evidence="1" key="1">
    <citation type="submission" date="2020-10" db="EMBL/GenBank/DDBJ databases">
        <authorList>
            <person name="Gilroy R."/>
        </authorList>
    </citation>
    <scope>NUCLEOTIDE SEQUENCE</scope>
    <source>
        <strain evidence="1">CHK176-6737</strain>
    </source>
</reference>
<organism evidence="1 2">
    <name type="scientific">Candidatus Scybalenecus merdavium</name>
    <dbReference type="NCBI Taxonomy" id="2840939"/>
    <lineage>
        <taxon>Bacteria</taxon>
        <taxon>Bacillati</taxon>
        <taxon>Bacillota</taxon>
        <taxon>Clostridia</taxon>
        <taxon>Eubacteriales</taxon>
        <taxon>Oscillospiraceae</taxon>
        <taxon>Oscillospiraceae incertae sedis</taxon>
        <taxon>Candidatus Scybalenecus</taxon>
    </lineage>
</organism>
<dbReference type="AlphaFoldDB" id="A0A9D1SNM1"/>
<name>A0A9D1SNM1_9FIRM</name>
<feature type="non-terminal residue" evidence="1">
    <location>
        <position position="1"/>
    </location>
</feature>
<accession>A0A9D1SNM1</accession>
<dbReference type="EMBL" id="DVNM01000010">
    <property type="protein sequence ID" value="HIU68690.1"/>
    <property type="molecule type" value="Genomic_DNA"/>
</dbReference>
<comment type="caution">
    <text evidence="1">The sequence shown here is derived from an EMBL/GenBank/DDBJ whole genome shotgun (WGS) entry which is preliminary data.</text>
</comment>
<protein>
    <submittedName>
        <fullName evidence="1">Uncharacterized protein</fullName>
    </submittedName>
</protein>
<evidence type="ECO:0000313" key="1">
    <source>
        <dbReference type="EMBL" id="HIU68690.1"/>
    </source>
</evidence>
<dbReference type="Proteomes" id="UP000824125">
    <property type="component" value="Unassembled WGS sequence"/>
</dbReference>
<reference evidence="1" key="2">
    <citation type="journal article" date="2021" name="PeerJ">
        <title>Extensive microbial diversity within the chicken gut microbiome revealed by metagenomics and culture.</title>
        <authorList>
            <person name="Gilroy R."/>
            <person name="Ravi A."/>
            <person name="Getino M."/>
            <person name="Pursley I."/>
            <person name="Horton D.L."/>
            <person name="Alikhan N.F."/>
            <person name="Baker D."/>
            <person name="Gharbi K."/>
            <person name="Hall N."/>
            <person name="Watson M."/>
            <person name="Adriaenssens E.M."/>
            <person name="Foster-Nyarko E."/>
            <person name="Jarju S."/>
            <person name="Secka A."/>
            <person name="Antonio M."/>
            <person name="Oren A."/>
            <person name="Chaudhuri R.R."/>
            <person name="La Ragione R."/>
            <person name="Hildebrand F."/>
            <person name="Pallen M.J."/>
        </authorList>
    </citation>
    <scope>NUCLEOTIDE SEQUENCE</scope>
    <source>
        <strain evidence="1">CHK176-6737</strain>
    </source>
</reference>
<proteinExistence type="predicted"/>
<evidence type="ECO:0000313" key="2">
    <source>
        <dbReference type="Proteomes" id="UP000824125"/>
    </source>
</evidence>